<evidence type="ECO:0000256" key="3">
    <source>
        <dbReference type="ARBA" id="ARBA00022490"/>
    </source>
</evidence>
<dbReference type="Proteomes" id="UP000023152">
    <property type="component" value="Unassembled WGS sequence"/>
</dbReference>
<keyword evidence="5" id="KW-0653">Protein transport</keyword>
<keyword evidence="2" id="KW-0813">Transport</keyword>
<evidence type="ECO:0000313" key="7">
    <source>
        <dbReference type="Proteomes" id="UP000023152"/>
    </source>
</evidence>
<feature type="non-terminal residue" evidence="6">
    <location>
        <position position="1"/>
    </location>
</feature>
<dbReference type="InterPro" id="IPR016024">
    <property type="entry name" value="ARM-type_fold"/>
</dbReference>
<dbReference type="SUPFAM" id="SSF48371">
    <property type="entry name" value="ARM repeat"/>
    <property type="match status" value="1"/>
</dbReference>
<keyword evidence="7" id="KW-1185">Reference proteome</keyword>
<evidence type="ECO:0000313" key="6">
    <source>
        <dbReference type="EMBL" id="ETO34713.1"/>
    </source>
</evidence>
<dbReference type="InterPro" id="IPR011989">
    <property type="entry name" value="ARM-like"/>
</dbReference>
<gene>
    <name evidence="6" type="ORF">RFI_02377</name>
</gene>
<dbReference type="Gene3D" id="1.25.10.10">
    <property type="entry name" value="Leucine-rich Repeat Variant"/>
    <property type="match status" value="1"/>
</dbReference>
<accession>X6P9C1</accession>
<evidence type="ECO:0000256" key="2">
    <source>
        <dbReference type="ARBA" id="ARBA00022448"/>
    </source>
</evidence>
<evidence type="ECO:0000256" key="1">
    <source>
        <dbReference type="ARBA" id="ARBA00004496"/>
    </source>
</evidence>
<evidence type="ECO:0000256" key="4">
    <source>
        <dbReference type="ARBA" id="ARBA00022737"/>
    </source>
</evidence>
<dbReference type="EMBL" id="ASPP01002338">
    <property type="protein sequence ID" value="ETO34713.1"/>
    <property type="molecule type" value="Genomic_DNA"/>
</dbReference>
<reference evidence="6 7" key="1">
    <citation type="journal article" date="2013" name="Curr. Biol.">
        <title>The Genome of the Foraminiferan Reticulomyxa filosa.</title>
        <authorList>
            <person name="Glockner G."/>
            <person name="Hulsmann N."/>
            <person name="Schleicher M."/>
            <person name="Noegel A.A."/>
            <person name="Eichinger L."/>
            <person name="Gallinger C."/>
            <person name="Pawlowski J."/>
            <person name="Sierra R."/>
            <person name="Euteneuer U."/>
            <person name="Pillet L."/>
            <person name="Moustafa A."/>
            <person name="Platzer M."/>
            <person name="Groth M."/>
            <person name="Szafranski K."/>
            <person name="Schliwa M."/>
        </authorList>
    </citation>
    <scope>NUCLEOTIDE SEQUENCE [LARGE SCALE GENOMIC DNA]</scope>
</reference>
<organism evidence="6 7">
    <name type="scientific">Reticulomyxa filosa</name>
    <dbReference type="NCBI Taxonomy" id="46433"/>
    <lineage>
        <taxon>Eukaryota</taxon>
        <taxon>Sar</taxon>
        <taxon>Rhizaria</taxon>
        <taxon>Retaria</taxon>
        <taxon>Foraminifera</taxon>
        <taxon>Monothalamids</taxon>
        <taxon>Reticulomyxidae</taxon>
        <taxon>Reticulomyxa</taxon>
    </lineage>
</organism>
<comment type="subcellular location">
    <subcellularLocation>
        <location evidence="1">Cytoplasm</location>
    </subcellularLocation>
</comment>
<dbReference type="InterPro" id="IPR040122">
    <property type="entry name" value="Importin_beta"/>
</dbReference>
<evidence type="ECO:0000256" key="5">
    <source>
        <dbReference type="ARBA" id="ARBA00022927"/>
    </source>
</evidence>
<keyword evidence="3" id="KW-0963">Cytoplasm</keyword>
<name>X6P9C1_RETFI</name>
<protein>
    <submittedName>
        <fullName evidence="6">Uncharacterized protein</fullName>
    </submittedName>
</protein>
<dbReference type="Pfam" id="PF13513">
    <property type="entry name" value="HEAT_EZ"/>
    <property type="match status" value="1"/>
</dbReference>
<dbReference type="GO" id="GO:0005737">
    <property type="term" value="C:cytoplasm"/>
    <property type="evidence" value="ECO:0007669"/>
    <property type="project" value="UniProtKB-SubCell"/>
</dbReference>
<dbReference type="PANTHER" id="PTHR10527">
    <property type="entry name" value="IMPORTIN BETA"/>
    <property type="match status" value="1"/>
</dbReference>
<keyword evidence="4" id="KW-0677">Repeat</keyword>
<sequence length="544" mass="61524">NWHLREGAVRAFGLILEGPDPNKTNAAAKQILQTILQLMNDPFLYVRHTAAWCFGRICQLVPQSAISFDFVPQLRKSLFEANHIAYYVCWSISSLAQFFGNEDIDISPFRRSDIVADIIKALLSRAEKKDVDTNVINACFEALKCGSLKKKKTRKIKLHKRKQTYSTFFQKKNSIDMVKQFLANWTDSLANVAKTEEISDQQLSLLSNTLSTITVCNSFRHKEGGGGNGQTIYISLDFVGLDSLDLKQIDTLMDYVTKLETMHPVVIEEALLCISCVARMSGEDFFPLFCNTLVQSMLQRSMDIESHNNAGLCQVGATVIGDCLLSCTRTIRSSIVNDQVLQRFTNEIVCKLLTLLLSINFPLEYKPHLLSTLADVSIAFGSFWDQYSTVALKNGFHLGNFEKFFARPKEQNVFLRNLALQELPSDAEEEDVKAMNDIRDTLIDVCRTTMLAIEEKEVFFAFTDIIDNFLRLLQFVTKNSHHSEGLIKNIVEFINEMVDGFCANRDAKRLLDQLKVGPMQDFLSMAASIPSQNRLAKNALNVWI</sequence>
<dbReference type="AlphaFoldDB" id="X6P9C1"/>
<dbReference type="OrthoDB" id="10263328at2759"/>
<comment type="caution">
    <text evidence="6">The sequence shown here is derived from an EMBL/GenBank/DDBJ whole genome shotgun (WGS) entry which is preliminary data.</text>
</comment>
<dbReference type="GO" id="GO:0006606">
    <property type="term" value="P:protein import into nucleus"/>
    <property type="evidence" value="ECO:0007669"/>
    <property type="project" value="InterPro"/>
</dbReference>
<proteinExistence type="predicted"/>